<comment type="caution">
    <text evidence="2">The sequence shown here is derived from an EMBL/GenBank/DDBJ whole genome shotgun (WGS) entry which is preliminary data.</text>
</comment>
<evidence type="ECO:0000259" key="1">
    <source>
        <dbReference type="Pfam" id="PF12499"/>
    </source>
</evidence>
<gene>
    <name evidence="2" type="ORF">TSOC_015053</name>
</gene>
<dbReference type="EMBL" id="PGGS01003821">
    <property type="protein sequence ID" value="PNG99175.1"/>
    <property type="molecule type" value="Genomic_DNA"/>
</dbReference>
<dbReference type="Pfam" id="PF12499">
    <property type="entry name" value="DUF3707"/>
    <property type="match status" value="1"/>
</dbReference>
<evidence type="ECO:0000313" key="2">
    <source>
        <dbReference type="EMBL" id="PNG99175.1"/>
    </source>
</evidence>
<feature type="non-terminal residue" evidence="2">
    <location>
        <position position="1"/>
    </location>
</feature>
<feature type="domain" description="Pherophorin" evidence="1">
    <location>
        <begin position="1"/>
        <end position="140"/>
    </location>
</feature>
<sequence>CNRTAGVVPFSFDPTPVVKRSGTNRLYCLTLRVQPCADPDHKCCNQALAKVEWWSKDVCRSSVKNVFLSGVKIDQQWAPKGTFKIPALGLERNEVPAQGLELCMELSSTSNCPTLASFCARGDRGSCFYSVFNADKDCCPVNTFAALGSRR</sequence>
<protein>
    <submittedName>
        <fullName evidence="2">Perphorin-2</fullName>
    </submittedName>
</protein>
<dbReference type="InterPro" id="IPR024616">
    <property type="entry name" value="Pherophorin"/>
</dbReference>
<name>A0A2J7ZFX3_9CHLO</name>
<keyword evidence="3" id="KW-1185">Reference proteome</keyword>
<reference evidence="2 3" key="1">
    <citation type="journal article" date="2017" name="Mol. Biol. Evol.">
        <title>The 4-celled Tetrabaena socialis nuclear genome reveals the essential components for genetic control of cell number at the origin of multicellularity in the volvocine lineage.</title>
        <authorList>
            <person name="Featherston J."/>
            <person name="Arakaki Y."/>
            <person name="Hanschen E.R."/>
            <person name="Ferris P.J."/>
            <person name="Michod R.E."/>
            <person name="Olson B.J.S.C."/>
            <person name="Nozaki H."/>
            <person name="Durand P.M."/>
        </authorList>
    </citation>
    <scope>NUCLEOTIDE SEQUENCE [LARGE SCALE GENOMIC DNA]</scope>
    <source>
        <strain evidence="2 3">NIES-571</strain>
    </source>
</reference>
<organism evidence="2 3">
    <name type="scientific">Tetrabaena socialis</name>
    <dbReference type="NCBI Taxonomy" id="47790"/>
    <lineage>
        <taxon>Eukaryota</taxon>
        <taxon>Viridiplantae</taxon>
        <taxon>Chlorophyta</taxon>
        <taxon>core chlorophytes</taxon>
        <taxon>Chlorophyceae</taxon>
        <taxon>CS clade</taxon>
        <taxon>Chlamydomonadales</taxon>
        <taxon>Tetrabaenaceae</taxon>
        <taxon>Tetrabaena</taxon>
    </lineage>
</organism>
<feature type="non-terminal residue" evidence="2">
    <location>
        <position position="151"/>
    </location>
</feature>
<accession>A0A2J7ZFX3</accession>
<dbReference type="OrthoDB" id="531118at2759"/>
<dbReference type="Proteomes" id="UP000236333">
    <property type="component" value="Unassembled WGS sequence"/>
</dbReference>
<evidence type="ECO:0000313" key="3">
    <source>
        <dbReference type="Proteomes" id="UP000236333"/>
    </source>
</evidence>
<dbReference type="AlphaFoldDB" id="A0A2J7ZFX3"/>
<proteinExistence type="predicted"/>